<feature type="transmembrane region" description="Helical" evidence="9">
    <location>
        <begin position="180"/>
        <end position="198"/>
    </location>
</feature>
<dbReference type="InterPro" id="IPR012506">
    <property type="entry name" value="TMEM86B-like"/>
</dbReference>
<comment type="catalytic activity">
    <reaction evidence="8">
        <text>a 1-O-(1Z-alkenyl)-sn-glycero-3-phosphocholine + H2O = a 2,3-saturated aldehyde + sn-glycerol 3-phosphocholine</text>
        <dbReference type="Rhea" id="RHEA:22544"/>
        <dbReference type="ChEBI" id="CHEBI:15377"/>
        <dbReference type="ChEBI" id="CHEBI:16870"/>
        <dbReference type="ChEBI" id="CHEBI:73359"/>
        <dbReference type="ChEBI" id="CHEBI:77287"/>
        <dbReference type="EC" id="3.3.2.2"/>
    </reaction>
</comment>
<evidence type="ECO:0000256" key="7">
    <source>
        <dbReference type="ARBA" id="ARBA00049458"/>
    </source>
</evidence>
<dbReference type="AlphaFoldDB" id="A0A158QCJ5"/>
<evidence type="ECO:0000313" key="12">
    <source>
        <dbReference type="WBParaSite" id="HDID_0000158301-mRNA-1"/>
    </source>
</evidence>
<evidence type="ECO:0000256" key="5">
    <source>
        <dbReference type="ARBA" id="ARBA00023136"/>
    </source>
</evidence>
<feature type="transmembrane region" description="Helical" evidence="9">
    <location>
        <begin position="260"/>
        <end position="280"/>
    </location>
</feature>
<comment type="similarity">
    <text evidence="2">Belongs to the TMEM86 family.</text>
</comment>
<feature type="transmembrane region" description="Helical" evidence="9">
    <location>
        <begin position="210"/>
        <end position="229"/>
    </location>
</feature>
<evidence type="ECO:0000313" key="10">
    <source>
        <dbReference type="EMBL" id="VDL19045.1"/>
    </source>
</evidence>
<dbReference type="OrthoDB" id="10263782at2759"/>
<gene>
    <name evidence="10" type="ORF">HDID_LOCUS1584</name>
</gene>
<feature type="transmembrane region" description="Helical" evidence="9">
    <location>
        <begin position="311"/>
        <end position="329"/>
    </location>
</feature>
<keyword evidence="4 9" id="KW-1133">Transmembrane helix</keyword>
<evidence type="ECO:0000256" key="6">
    <source>
        <dbReference type="ARBA" id="ARBA00035673"/>
    </source>
</evidence>
<evidence type="ECO:0000256" key="4">
    <source>
        <dbReference type="ARBA" id="ARBA00022989"/>
    </source>
</evidence>
<protein>
    <recommendedName>
        <fullName evidence="6">lysoplasmalogenase</fullName>
        <ecNumber evidence="6">3.3.2.2</ecNumber>
    </recommendedName>
</protein>
<name>A0A158QCJ5_HYMDI</name>
<feature type="transmembrane region" description="Helical" evidence="9">
    <location>
        <begin position="286"/>
        <end position="304"/>
    </location>
</feature>
<dbReference type="Pfam" id="PF07947">
    <property type="entry name" value="YhhN"/>
    <property type="match status" value="1"/>
</dbReference>
<evidence type="ECO:0000256" key="1">
    <source>
        <dbReference type="ARBA" id="ARBA00004141"/>
    </source>
</evidence>
<dbReference type="PANTHER" id="PTHR31885:SF6">
    <property type="entry name" value="GH04784P"/>
    <property type="match status" value="1"/>
</dbReference>
<dbReference type="GO" id="GO:0047408">
    <property type="term" value="F:alkenylglycerophosphocholine hydrolase activity"/>
    <property type="evidence" value="ECO:0007669"/>
    <property type="project" value="UniProtKB-EC"/>
</dbReference>
<dbReference type="Proteomes" id="UP000274504">
    <property type="component" value="Unassembled WGS sequence"/>
</dbReference>
<keyword evidence="5 9" id="KW-0472">Membrane</keyword>
<reference evidence="12" key="1">
    <citation type="submission" date="2016-04" db="UniProtKB">
        <authorList>
            <consortium name="WormBaseParasite"/>
        </authorList>
    </citation>
    <scope>IDENTIFICATION</scope>
</reference>
<keyword evidence="3 9" id="KW-0812">Transmembrane</keyword>
<dbReference type="EMBL" id="UYSG01000306">
    <property type="protein sequence ID" value="VDL19045.1"/>
    <property type="molecule type" value="Genomic_DNA"/>
</dbReference>
<comment type="catalytic activity">
    <reaction evidence="7">
        <text>a 1-O-(1Z-alkenyl)-sn-glycero-3-phosphoethanolamine + H2O = a 2,3-saturated aldehyde + sn-glycero-3-phosphoethanolamine</text>
        <dbReference type="Rhea" id="RHEA:16905"/>
        <dbReference type="ChEBI" id="CHEBI:15377"/>
        <dbReference type="ChEBI" id="CHEBI:73359"/>
        <dbReference type="ChEBI" id="CHEBI:77288"/>
        <dbReference type="ChEBI" id="CHEBI:143890"/>
        <dbReference type="EC" id="3.3.2.2"/>
    </reaction>
</comment>
<dbReference type="WBParaSite" id="HDID_0000158301-mRNA-1">
    <property type="protein sequence ID" value="HDID_0000158301-mRNA-1"/>
    <property type="gene ID" value="HDID_0000158301"/>
</dbReference>
<dbReference type="EC" id="3.3.2.2" evidence="6"/>
<evidence type="ECO:0000256" key="8">
    <source>
        <dbReference type="ARBA" id="ARBA00049560"/>
    </source>
</evidence>
<organism evidence="12">
    <name type="scientific">Hymenolepis diminuta</name>
    <name type="common">Rat tapeworm</name>
    <dbReference type="NCBI Taxonomy" id="6216"/>
    <lineage>
        <taxon>Eukaryota</taxon>
        <taxon>Metazoa</taxon>
        <taxon>Spiralia</taxon>
        <taxon>Lophotrochozoa</taxon>
        <taxon>Platyhelminthes</taxon>
        <taxon>Cestoda</taxon>
        <taxon>Eucestoda</taxon>
        <taxon>Cyclophyllidea</taxon>
        <taxon>Hymenolepididae</taxon>
        <taxon>Hymenolepis</taxon>
    </lineage>
</organism>
<dbReference type="Pfam" id="PF10229">
    <property type="entry name" value="MMADHC"/>
    <property type="match status" value="1"/>
</dbReference>
<feature type="transmembrane region" description="Helical" evidence="9">
    <location>
        <begin position="235"/>
        <end position="253"/>
    </location>
</feature>
<evidence type="ECO:0000256" key="2">
    <source>
        <dbReference type="ARBA" id="ARBA00007375"/>
    </source>
</evidence>
<evidence type="ECO:0000256" key="9">
    <source>
        <dbReference type="SAM" id="Phobius"/>
    </source>
</evidence>
<dbReference type="PANTHER" id="PTHR31885">
    <property type="entry name" value="GH04784P"/>
    <property type="match status" value="1"/>
</dbReference>
<evidence type="ECO:0000313" key="11">
    <source>
        <dbReference type="Proteomes" id="UP000274504"/>
    </source>
</evidence>
<sequence length="396" mass="44522">MPPTQHYVSVLSQADRNIEEFEDTHSLVPKLDPTLKRSVQSCPELIKSDLSALYPAKDFSGSRLTSISFHYSVQNSKDSEHFEHIYELFVQSALDVCASLNQMGYWADFMHPKTGIPYIGFHLHPNSGARLTNFGFDVNENGCCKVNRERLLNQSLFVGILFTDAPKDHPVIRHMQGANHAALVTVPFIFSSLLYLKYFIESPSMLEKSVFKCAPIVWLATFIGIIRSYAVSKSYATFISIGLLFCSIGDIFLVHDTEEFFISGLIAFAIGHVFYIIAYGFKPLRLPLFLPLIIAFLIMNYHFAPVLRGPLVYAIPAYCFILSTMIWRAVSLAVENSSYSLALGCTLFGISDALLGINVFLKPLERLRYSVMSTYYLGQLCIAISTLSIRLKQKVV</sequence>
<accession>A0A158QCJ5</accession>
<reference evidence="10 11" key="2">
    <citation type="submission" date="2018-11" db="EMBL/GenBank/DDBJ databases">
        <authorList>
            <consortium name="Pathogen Informatics"/>
        </authorList>
    </citation>
    <scope>NUCLEOTIDE SEQUENCE [LARGE SCALE GENOMIC DNA]</scope>
</reference>
<dbReference type="GO" id="GO:0009235">
    <property type="term" value="P:cobalamin metabolic process"/>
    <property type="evidence" value="ECO:0007669"/>
    <property type="project" value="InterPro"/>
</dbReference>
<dbReference type="STRING" id="6216.A0A158QCJ5"/>
<feature type="transmembrane region" description="Helical" evidence="9">
    <location>
        <begin position="341"/>
        <end position="361"/>
    </location>
</feature>
<comment type="subcellular location">
    <subcellularLocation>
        <location evidence="1">Membrane</location>
        <topology evidence="1">Multi-pass membrane protein</topology>
    </subcellularLocation>
</comment>
<evidence type="ECO:0000256" key="3">
    <source>
        <dbReference type="ARBA" id="ARBA00022692"/>
    </source>
</evidence>
<dbReference type="GO" id="GO:0016020">
    <property type="term" value="C:membrane"/>
    <property type="evidence" value="ECO:0007669"/>
    <property type="project" value="UniProtKB-SubCell"/>
</dbReference>
<proteinExistence type="inferred from homology"/>
<dbReference type="InterPro" id="IPR019362">
    <property type="entry name" value="MMADHC"/>
</dbReference>
<feature type="transmembrane region" description="Helical" evidence="9">
    <location>
        <begin position="373"/>
        <end position="391"/>
    </location>
</feature>